<dbReference type="EMBL" id="CAXAMM010041339">
    <property type="protein sequence ID" value="CAK9098755.1"/>
    <property type="molecule type" value="Genomic_DNA"/>
</dbReference>
<evidence type="ECO:0000313" key="2">
    <source>
        <dbReference type="Proteomes" id="UP001642464"/>
    </source>
</evidence>
<evidence type="ECO:0000313" key="1">
    <source>
        <dbReference type="EMBL" id="CAK9098755.1"/>
    </source>
</evidence>
<protein>
    <submittedName>
        <fullName evidence="1">Uncharacterized protein</fullName>
    </submittedName>
</protein>
<proteinExistence type="predicted"/>
<comment type="caution">
    <text evidence="1">The sequence shown here is derived from an EMBL/GenBank/DDBJ whole genome shotgun (WGS) entry which is preliminary data.</text>
</comment>
<accession>A0ABP0RGU0</accession>
<name>A0ABP0RGU0_9DINO</name>
<sequence length="341" mass="37331">MFFGVLRHQIEVGITSKEAVNSMRSELLDLPDLLAVQPLPSTMNLVGWLSGSHITVGTQVYRFSDSVHRSELKLEEKAVLRIVSEPADLSNADIMVSLEQDGKTIAESDRLGQLVAEVDKGNYVLALKPKAEAPFLVTLAAAYETRLRADLGLADNRPCADAPDLAKGVDFSAASWTIGPSFLRMASNYVTQQGTLLKVPISLATSSVLYLEVGSALPLDLVRIALQVPEGLWVGEQRGFRNSLEIELPAGLLAYPHPPDLPIFEDDIKRCLDFSVFVRCMPVNPVRDQGTWCTSGPFTVNRAILLPARLQGWVIWGGLFVEGSVRIHYTTEGQWASISSM</sequence>
<gene>
    <name evidence="1" type="ORF">SCF082_LOCUS46266</name>
</gene>
<dbReference type="Proteomes" id="UP001642464">
    <property type="component" value="Unassembled WGS sequence"/>
</dbReference>
<organism evidence="1 2">
    <name type="scientific">Durusdinium trenchii</name>
    <dbReference type="NCBI Taxonomy" id="1381693"/>
    <lineage>
        <taxon>Eukaryota</taxon>
        <taxon>Sar</taxon>
        <taxon>Alveolata</taxon>
        <taxon>Dinophyceae</taxon>
        <taxon>Suessiales</taxon>
        <taxon>Symbiodiniaceae</taxon>
        <taxon>Durusdinium</taxon>
    </lineage>
</organism>
<keyword evidence="2" id="KW-1185">Reference proteome</keyword>
<reference evidence="1 2" key="1">
    <citation type="submission" date="2024-02" db="EMBL/GenBank/DDBJ databases">
        <authorList>
            <person name="Chen Y."/>
            <person name="Shah S."/>
            <person name="Dougan E. K."/>
            <person name="Thang M."/>
            <person name="Chan C."/>
        </authorList>
    </citation>
    <scope>NUCLEOTIDE SEQUENCE [LARGE SCALE GENOMIC DNA]</scope>
</reference>